<dbReference type="PANTHER" id="PTHR21477">
    <property type="entry name" value="ZGC:172139"/>
    <property type="match status" value="1"/>
</dbReference>
<feature type="region of interest" description="Disordered" evidence="1">
    <location>
        <begin position="1"/>
        <end position="20"/>
    </location>
</feature>
<dbReference type="Pfam" id="PF09741">
    <property type="entry name" value="DUF2045"/>
    <property type="match status" value="1"/>
</dbReference>
<dbReference type="AlphaFoldDB" id="A0A6P4YN44"/>
<dbReference type="PANTHER" id="PTHR21477:SF13">
    <property type="entry name" value="KIAA0930"/>
    <property type="match status" value="1"/>
</dbReference>
<evidence type="ECO:0000313" key="3">
    <source>
        <dbReference type="RefSeq" id="XP_019623104.1"/>
    </source>
</evidence>
<feature type="compositionally biased region" description="Basic and acidic residues" evidence="1">
    <location>
        <begin position="279"/>
        <end position="292"/>
    </location>
</feature>
<protein>
    <submittedName>
        <fullName evidence="3">Uncharacterized protein KIAA0930-like isoform X1</fullName>
    </submittedName>
</protein>
<reference evidence="3" key="1">
    <citation type="submission" date="2025-08" db="UniProtKB">
        <authorList>
            <consortium name="RefSeq"/>
        </authorList>
    </citation>
    <scope>IDENTIFICATION</scope>
    <source>
        <tissue evidence="3">Gonad</tissue>
    </source>
</reference>
<keyword evidence="2" id="KW-1185">Reference proteome</keyword>
<gene>
    <name evidence="3" type="primary">LOC109469145</name>
</gene>
<feature type="compositionally biased region" description="Polar residues" evidence="1">
    <location>
        <begin position="295"/>
        <end position="318"/>
    </location>
</feature>
<feature type="compositionally biased region" description="Basic and acidic residues" evidence="1">
    <location>
        <begin position="319"/>
        <end position="339"/>
    </location>
</feature>
<dbReference type="KEGG" id="bbel:109469145"/>
<name>A0A6P4YN44_BRABE</name>
<dbReference type="Proteomes" id="UP000515135">
    <property type="component" value="Unplaced"/>
</dbReference>
<evidence type="ECO:0000256" key="1">
    <source>
        <dbReference type="SAM" id="MobiDB-lite"/>
    </source>
</evidence>
<dbReference type="InterPro" id="IPR019141">
    <property type="entry name" value="DUF2045"/>
</dbReference>
<sequence length="395" mass="45121">MASARRGRSGSSENRSSLHNMLSSIKRERSRVSRGDTAEEGFVVLAINTFWTKVFSEYLVDSGSDDLRDDMLFFIRKISHARDQQPVTEVDVYRRDSKRLPCPGDPSIDWEETVYLNLILQQFEYQLTCAVCTKEGKELTVHKRYSSRVYASPNKHRMDRKDTESEVSYPNIFFMIDNFDEVFGDISVQEGEMVCVELLARYRQDSFQSVIFLGSIRYEALKKVYDGRASVTSKMAQRMSLGLYHGKERVEFVRMKGPQGKGYAEMAVSRLTDGMTTSRSEDDLRFSRESRRQGRNTNGAMSHSHSQPTDMKKSTSLNERADFDRIQGRDRRQGSKDGSSRGSARLGGAFSWLKGRQRSSGGVFVLNAHLTYVTLPWQRIIADILENRQPPVLST</sequence>
<feature type="region of interest" description="Disordered" evidence="1">
    <location>
        <begin position="270"/>
        <end position="346"/>
    </location>
</feature>
<dbReference type="RefSeq" id="XP_019623104.1">
    <property type="nucleotide sequence ID" value="XM_019767545.1"/>
</dbReference>
<proteinExistence type="predicted"/>
<dbReference type="GeneID" id="109469145"/>
<organism evidence="2 3">
    <name type="scientific">Branchiostoma belcheri</name>
    <name type="common">Amphioxus</name>
    <dbReference type="NCBI Taxonomy" id="7741"/>
    <lineage>
        <taxon>Eukaryota</taxon>
        <taxon>Metazoa</taxon>
        <taxon>Chordata</taxon>
        <taxon>Cephalochordata</taxon>
        <taxon>Leptocardii</taxon>
        <taxon>Amphioxiformes</taxon>
        <taxon>Branchiostomatidae</taxon>
        <taxon>Branchiostoma</taxon>
    </lineage>
</organism>
<accession>A0A6P4YN44</accession>
<dbReference type="OrthoDB" id="1906921at2759"/>
<evidence type="ECO:0000313" key="2">
    <source>
        <dbReference type="Proteomes" id="UP000515135"/>
    </source>
</evidence>